<protein>
    <submittedName>
        <fullName evidence="2">Uncharacterized protein</fullName>
    </submittedName>
</protein>
<accession>A0A5N6PZ14</accession>
<organism evidence="2 3">
    <name type="scientific">Mikania micrantha</name>
    <name type="common">bitter vine</name>
    <dbReference type="NCBI Taxonomy" id="192012"/>
    <lineage>
        <taxon>Eukaryota</taxon>
        <taxon>Viridiplantae</taxon>
        <taxon>Streptophyta</taxon>
        <taxon>Embryophyta</taxon>
        <taxon>Tracheophyta</taxon>
        <taxon>Spermatophyta</taxon>
        <taxon>Magnoliopsida</taxon>
        <taxon>eudicotyledons</taxon>
        <taxon>Gunneridae</taxon>
        <taxon>Pentapetalae</taxon>
        <taxon>asterids</taxon>
        <taxon>campanulids</taxon>
        <taxon>Asterales</taxon>
        <taxon>Asteraceae</taxon>
        <taxon>Asteroideae</taxon>
        <taxon>Heliantheae alliance</taxon>
        <taxon>Eupatorieae</taxon>
        <taxon>Mikania</taxon>
    </lineage>
</organism>
<evidence type="ECO:0000313" key="3">
    <source>
        <dbReference type="Proteomes" id="UP000326396"/>
    </source>
</evidence>
<dbReference type="Proteomes" id="UP000326396">
    <property type="component" value="Linkage Group LG1"/>
</dbReference>
<name>A0A5N6PZ14_9ASTR</name>
<dbReference type="OrthoDB" id="97058at2759"/>
<keyword evidence="3" id="KW-1185">Reference proteome</keyword>
<evidence type="ECO:0000256" key="1">
    <source>
        <dbReference type="SAM" id="MobiDB-lite"/>
    </source>
</evidence>
<proteinExistence type="predicted"/>
<dbReference type="EMBL" id="SZYD01000001">
    <property type="protein sequence ID" value="KAD7476921.1"/>
    <property type="molecule type" value="Genomic_DNA"/>
</dbReference>
<evidence type="ECO:0000313" key="2">
    <source>
        <dbReference type="EMBL" id="KAD7476921.1"/>
    </source>
</evidence>
<comment type="caution">
    <text evidence="2">The sequence shown here is derived from an EMBL/GenBank/DDBJ whole genome shotgun (WGS) entry which is preliminary data.</text>
</comment>
<sequence>METLLNIIKNMTKSAIAIEVEKINGVEDEIAIRGKNLRVKIGPGQIMSHGSAPHGQWQPPPTKFESLGGTLKEKELVSKLLNLDPKTFSPIMKSIEQYQEIDKMSFEEAVGRITTFEERLKSQDEPEAN</sequence>
<feature type="region of interest" description="Disordered" evidence="1">
    <location>
        <begin position="43"/>
        <end position="62"/>
    </location>
</feature>
<dbReference type="AlphaFoldDB" id="A0A5N6PZ14"/>
<reference evidence="2 3" key="1">
    <citation type="submission" date="2019-05" db="EMBL/GenBank/DDBJ databases">
        <title>Mikania micrantha, genome provides insights into the molecular mechanism of rapid growth.</title>
        <authorList>
            <person name="Liu B."/>
        </authorList>
    </citation>
    <scope>NUCLEOTIDE SEQUENCE [LARGE SCALE GENOMIC DNA]</scope>
    <source>
        <strain evidence="2">NLD-2019</strain>
        <tissue evidence="2">Leaf</tissue>
    </source>
</reference>
<gene>
    <name evidence="2" type="ORF">E3N88_00057</name>
</gene>